<gene>
    <name evidence="9" type="ORF">ACFOND_05940</name>
</gene>
<feature type="transmembrane region" description="Helical" evidence="7">
    <location>
        <begin position="254"/>
        <end position="275"/>
    </location>
</feature>
<dbReference type="RefSeq" id="WP_290282829.1">
    <property type="nucleotide sequence ID" value="NZ_JAUFQI010000001.1"/>
</dbReference>
<keyword evidence="10" id="KW-1185">Reference proteome</keyword>
<evidence type="ECO:0000256" key="1">
    <source>
        <dbReference type="ARBA" id="ARBA00004651"/>
    </source>
</evidence>
<feature type="transmembrane region" description="Helical" evidence="7">
    <location>
        <begin position="311"/>
        <end position="334"/>
    </location>
</feature>
<feature type="domain" description="Major facilitator superfamily (MFS) profile" evidence="8">
    <location>
        <begin position="220"/>
        <end position="410"/>
    </location>
</feature>
<accession>A0ABV7WRS3</accession>
<feature type="transmembrane region" description="Helical" evidence="7">
    <location>
        <begin position="12"/>
        <end position="38"/>
    </location>
</feature>
<name>A0ABV7WRS3_9GAMM</name>
<dbReference type="SUPFAM" id="SSF103473">
    <property type="entry name" value="MFS general substrate transporter"/>
    <property type="match status" value="1"/>
</dbReference>
<dbReference type="EMBL" id="JBHRYN010000008">
    <property type="protein sequence ID" value="MFC3701180.1"/>
    <property type="molecule type" value="Genomic_DNA"/>
</dbReference>
<dbReference type="Proteomes" id="UP001595710">
    <property type="component" value="Unassembled WGS sequence"/>
</dbReference>
<evidence type="ECO:0000256" key="3">
    <source>
        <dbReference type="ARBA" id="ARBA00022475"/>
    </source>
</evidence>
<evidence type="ECO:0000256" key="4">
    <source>
        <dbReference type="ARBA" id="ARBA00022692"/>
    </source>
</evidence>
<dbReference type="InterPro" id="IPR020846">
    <property type="entry name" value="MFS_dom"/>
</dbReference>
<protein>
    <submittedName>
        <fullName evidence="9">MFS transporter</fullName>
    </submittedName>
</protein>
<feature type="transmembrane region" description="Helical" evidence="7">
    <location>
        <begin position="287"/>
        <end position="305"/>
    </location>
</feature>
<dbReference type="Pfam" id="PF05977">
    <property type="entry name" value="MFS_3"/>
    <property type="match status" value="1"/>
</dbReference>
<keyword evidence="4 7" id="KW-0812">Transmembrane</keyword>
<comment type="caution">
    <text evidence="9">The sequence shown here is derived from an EMBL/GenBank/DDBJ whole genome shotgun (WGS) entry which is preliminary data.</text>
</comment>
<feature type="transmembrane region" description="Helical" evidence="7">
    <location>
        <begin position="210"/>
        <end position="234"/>
    </location>
</feature>
<reference evidence="10" key="1">
    <citation type="journal article" date="2019" name="Int. J. Syst. Evol. Microbiol.">
        <title>The Global Catalogue of Microorganisms (GCM) 10K type strain sequencing project: providing services to taxonomists for standard genome sequencing and annotation.</title>
        <authorList>
            <consortium name="The Broad Institute Genomics Platform"/>
            <consortium name="The Broad Institute Genome Sequencing Center for Infectious Disease"/>
            <person name="Wu L."/>
            <person name="Ma J."/>
        </authorList>
    </citation>
    <scope>NUCLEOTIDE SEQUENCE [LARGE SCALE GENOMIC DNA]</scope>
    <source>
        <strain evidence="10">CECT 8288</strain>
    </source>
</reference>
<dbReference type="Gene3D" id="1.20.1250.20">
    <property type="entry name" value="MFS general substrate transporter like domains"/>
    <property type="match status" value="1"/>
</dbReference>
<evidence type="ECO:0000259" key="8">
    <source>
        <dbReference type="PROSITE" id="PS50850"/>
    </source>
</evidence>
<evidence type="ECO:0000313" key="10">
    <source>
        <dbReference type="Proteomes" id="UP001595710"/>
    </source>
</evidence>
<feature type="transmembrane region" description="Helical" evidence="7">
    <location>
        <begin position="374"/>
        <end position="392"/>
    </location>
</feature>
<sequence length="410" mass="44813">MKKSSALTVPEFRVYFMAAIFGTMAIWMTRFLYAWMVWEYTKSAFWVGVASAGLLLPSLIVTPIFGVISDRINLKKGIVSWQFAQGVITALTAIILKFQPPSLPLLMTIIVVFGIVASAGSPLRLTILPKLVGKNRLSSAVGYGAILFNSSRVIAPAFSAWLLSISSEMALLWVCTMAFALAAVINLRLPSFKQPENKPEALPWYQEFMVGVNISWQSPFIRILILLTFINSFTGRTLMELLPAFSGTLSSGSAADLATLIACAGIGSIIGGIFMSRQRNELARLKNILLLSLGFSLVFIIALLLTRSLAFISFCVGMISLLMTLFGTGSQIILQIQTDENTRGRVMSLWLTIAIAGPAMGAFLMGWVTEISNFTVTFMFMAALTLLCGVLLQGHKKKMAQHQNAPEVQQ</sequence>
<dbReference type="CDD" id="cd06173">
    <property type="entry name" value="MFS_MefA_like"/>
    <property type="match status" value="1"/>
</dbReference>
<comment type="subcellular location">
    <subcellularLocation>
        <location evidence="1">Cell membrane</location>
        <topology evidence="1">Multi-pass membrane protein</topology>
    </subcellularLocation>
</comment>
<feature type="transmembrane region" description="Helical" evidence="7">
    <location>
        <begin position="140"/>
        <end position="164"/>
    </location>
</feature>
<evidence type="ECO:0000313" key="9">
    <source>
        <dbReference type="EMBL" id="MFC3701180.1"/>
    </source>
</evidence>
<evidence type="ECO:0000256" key="6">
    <source>
        <dbReference type="ARBA" id="ARBA00023136"/>
    </source>
</evidence>
<feature type="transmembrane region" description="Helical" evidence="7">
    <location>
        <begin position="170"/>
        <end position="189"/>
    </location>
</feature>
<feature type="transmembrane region" description="Helical" evidence="7">
    <location>
        <begin position="44"/>
        <end position="66"/>
    </location>
</feature>
<dbReference type="PROSITE" id="PS50850">
    <property type="entry name" value="MFS"/>
    <property type="match status" value="1"/>
</dbReference>
<evidence type="ECO:0000256" key="2">
    <source>
        <dbReference type="ARBA" id="ARBA00022448"/>
    </source>
</evidence>
<keyword evidence="6 7" id="KW-0472">Membrane</keyword>
<feature type="transmembrane region" description="Helical" evidence="7">
    <location>
        <begin position="105"/>
        <end position="128"/>
    </location>
</feature>
<proteinExistence type="predicted"/>
<dbReference type="InterPro" id="IPR036259">
    <property type="entry name" value="MFS_trans_sf"/>
</dbReference>
<dbReference type="PANTHER" id="PTHR23513">
    <property type="entry name" value="INTEGRAL MEMBRANE EFFLUX PROTEIN-RELATED"/>
    <property type="match status" value="1"/>
</dbReference>
<feature type="transmembrane region" description="Helical" evidence="7">
    <location>
        <begin position="78"/>
        <end position="99"/>
    </location>
</feature>
<dbReference type="InterPro" id="IPR010290">
    <property type="entry name" value="TM_effector"/>
</dbReference>
<evidence type="ECO:0000256" key="5">
    <source>
        <dbReference type="ARBA" id="ARBA00022989"/>
    </source>
</evidence>
<dbReference type="PANTHER" id="PTHR23513:SF11">
    <property type="entry name" value="STAPHYLOFERRIN A TRANSPORTER"/>
    <property type="match status" value="1"/>
</dbReference>
<keyword evidence="2" id="KW-0813">Transport</keyword>
<keyword evidence="3" id="KW-1003">Cell membrane</keyword>
<evidence type="ECO:0000256" key="7">
    <source>
        <dbReference type="SAM" id="Phobius"/>
    </source>
</evidence>
<organism evidence="9 10">
    <name type="scientific">Reinekea marina</name>
    <dbReference type="NCBI Taxonomy" id="1310421"/>
    <lineage>
        <taxon>Bacteria</taxon>
        <taxon>Pseudomonadati</taxon>
        <taxon>Pseudomonadota</taxon>
        <taxon>Gammaproteobacteria</taxon>
        <taxon>Oceanospirillales</taxon>
        <taxon>Saccharospirillaceae</taxon>
        <taxon>Reinekea</taxon>
    </lineage>
</organism>
<keyword evidence="5 7" id="KW-1133">Transmembrane helix</keyword>
<feature type="transmembrane region" description="Helical" evidence="7">
    <location>
        <begin position="346"/>
        <end position="368"/>
    </location>
</feature>